<accession>A0ABD5W0U7</accession>
<name>A0ABD5W0U7_9EURY</name>
<dbReference type="Pfam" id="PF18079">
    <property type="entry name" value="AglB_L1"/>
    <property type="match status" value="1"/>
</dbReference>
<protein>
    <recommendedName>
        <fullName evidence="1">Archaeal glycosylation protein B peripheral domain-containing protein</fullName>
    </recommendedName>
</protein>
<evidence type="ECO:0000259" key="1">
    <source>
        <dbReference type="Pfam" id="PF18079"/>
    </source>
</evidence>
<feature type="domain" description="Archaeal glycosylation protein B peripheral" evidence="1">
    <location>
        <begin position="51"/>
        <end position="101"/>
    </location>
</feature>
<keyword evidence="3" id="KW-1185">Reference proteome</keyword>
<comment type="caution">
    <text evidence="2">The sequence shown here is derived from an EMBL/GenBank/DDBJ whole genome shotgun (WGS) entry which is preliminary data.</text>
</comment>
<organism evidence="2 3">
    <name type="scientific">Halovenus salina</name>
    <dbReference type="NCBI Taxonomy" id="1510225"/>
    <lineage>
        <taxon>Archaea</taxon>
        <taxon>Methanobacteriati</taxon>
        <taxon>Methanobacteriota</taxon>
        <taxon>Stenosarchaea group</taxon>
        <taxon>Halobacteria</taxon>
        <taxon>Halobacteriales</taxon>
        <taxon>Haloarculaceae</taxon>
        <taxon>Halovenus</taxon>
    </lineage>
</organism>
<dbReference type="EMBL" id="JBHSZI010000001">
    <property type="protein sequence ID" value="MFC7058364.1"/>
    <property type="molecule type" value="Genomic_DNA"/>
</dbReference>
<dbReference type="AlphaFoldDB" id="A0ABD5W0U7"/>
<gene>
    <name evidence="2" type="ORF">ACFQQG_09475</name>
</gene>
<proteinExistence type="predicted"/>
<dbReference type="Proteomes" id="UP001596445">
    <property type="component" value="Unassembled WGS sequence"/>
</dbReference>
<evidence type="ECO:0000313" key="2">
    <source>
        <dbReference type="EMBL" id="MFC7058364.1"/>
    </source>
</evidence>
<sequence>MGYVVLLDQDLPTGTTHSKLFEKLGAGNNSVAHFQLIYSSPDVRTFAVVPGAVVQVQTSPGANVTAKTTVETAGEQFTYRRTTTANDTGTATIRVAYPGKYTVGSETVTVAREAVYEGATVSVSSEDDGT</sequence>
<dbReference type="RefSeq" id="WP_382185261.1">
    <property type="nucleotide sequence ID" value="NZ_JBHSZI010000001.1"/>
</dbReference>
<dbReference type="InterPro" id="IPR041154">
    <property type="entry name" value="AglB_P1"/>
</dbReference>
<evidence type="ECO:0000313" key="3">
    <source>
        <dbReference type="Proteomes" id="UP001596445"/>
    </source>
</evidence>
<reference evidence="2 3" key="1">
    <citation type="journal article" date="2019" name="Int. J. Syst. Evol. Microbiol.">
        <title>The Global Catalogue of Microorganisms (GCM) 10K type strain sequencing project: providing services to taxonomists for standard genome sequencing and annotation.</title>
        <authorList>
            <consortium name="The Broad Institute Genomics Platform"/>
            <consortium name="The Broad Institute Genome Sequencing Center for Infectious Disease"/>
            <person name="Wu L."/>
            <person name="Ma J."/>
        </authorList>
    </citation>
    <scope>NUCLEOTIDE SEQUENCE [LARGE SCALE GENOMIC DNA]</scope>
    <source>
        <strain evidence="2 3">JCM 30072</strain>
    </source>
</reference>